<accession>A0A6J4J6F0</accession>
<feature type="compositionally biased region" description="Low complexity" evidence="1">
    <location>
        <begin position="7"/>
        <end position="22"/>
    </location>
</feature>
<proteinExistence type="predicted"/>
<protein>
    <submittedName>
        <fullName evidence="2">Uncharacterized protein</fullName>
    </submittedName>
</protein>
<feature type="region of interest" description="Disordered" evidence="1">
    <location>
        <begin position="1"/>
        <end position="45"/>
    </location>
</feature>
<feature type="compositionally biased region" description="Polar residues" evidence="1">
    <location>
        <begin position="27"/>
        <end position="38"/>
    </location>
</feature>
<feature type="non-terminal residue" evidence="2">
    <location>
        <position position="1"/>
    </location>
</feature>
<name>A0A6J4J6F0_9PROT</name>
<organism evidence="2">
    <name type="scientific">uncultured Craurococcus sp</name>
    <dbReference type="NCBI Taxonomy" id="1135998"/>
    <lineage>
        <taxon>Bacteria</taxon>
        <taxon>Pseudomonadati</taxon>
        <taxon>Pseudomonadota</taxon>
        <taxon>Alphaproteobacteria</taxon>
        <taxon>Acetobacterales</taxon>
        <taxon>Acetobacteraceae</taxon>
        <taxon>Craurococcus</taxon>
        <taxon>environmental samples</taxon>
    </lineage>
</organism>
<evidence type="ECO:0000256" key="1">
    <source>
        <dbReference type="SAM" id="MobiDB-lite"/>
    </source>
</evidence>
<reference evidence="2" key="1">
    <citation type="submission" date="2020-02" db="EMBL/GenBank/DDBJ databases">
        <authorList>
            <person name="Meier V. D."/>
        </authorList>
    </citation>
    <scope>NUCLEOTIDE SEQUENCE</scope>
    <source>
        <strain evidence="2">AVDCRST_MAG27</strain>
    </source>
</reference>
<feature type="non-terminal residue" evidence="2">
    <location>
        <position position="45"/>
    </location>
</feature>
<sequence>WSRPRRTAPSARPAAGRSISAAGWRATTPSRGRTSNVRMMTPKAA</sequence>
<evidence type="ECO:0000313" key="2">
    <source>
        <dbReference type="EMBL" id="CAA9270116.1"/>
    </source>
</evidence>
<gene>
    <name evidence="2" type="ORF">AVDCRST_MAG27-3060</name>
</gene>
<dbReference type="EMBL" id="CADCTD010000143">
    <property type="protein sequence ID" value="CAA9270116.1"/>
    <property type="molecule type" value="Genomic_DNA"/>
</dbReference>
<dbReference type="AlphaFoldDB" id="A0A6J4J6F0"/>